<evidence type="ECO:0000313" key="2">
    <source>
        <dbReference type="Proteomes" id="UP000269226"/>
    </source>
</evidence>
<accession>A0A2Z5Y3T3</accession>
<protein>
    <submittedName>
        <fullName evidence="1">Uncharacterized protein</fullName>
    </submittedName>
</protein>
<sequence>MSDKKVSGTVILNLNDGSKRFLIHKMDQKTSFATTNVADNMTGLASILQLFKEKIQLDISSINLVELTNAHTEEENIPLFVFEIDENQSINQLKNNYYWENPSKLINLLTSYDIKGVPLF</sequence>
<organism evidence="1 2">
    <name type="scientific">Melissococcus plutonius</name>
    <dbReference type="NCBI Taxonomy" id="33970"/>
    <lineage>
        <taxon>Bacteria</taxon>
        <taxon>Bacillati</taxon>
        <taxon>Bacillota</taxon>
        <taxon>Bacilli</taxon>
        <taxon>Lactobacillales</taxon>
        <taxon>Enterococcaceae</taxon>
        <taxon>Melissococcus</taxon>
    </lineage>
</organism>
<dbReference type="Proteomes" id="UP000269226">
    <property type="component" value="Chromosome"/>
</dbReference>
<evidence type="ECO:0000313" key="1">
    <source>
        <dbReference type="EMBL" id="BBC61454.1"/>
    </source>
</evidence>
<dbReference type="AlphaFoldDB" id="A0A2Z5Y3T3"/>
<dbReference type="GeneID" id="57043893"/>
<name>A0A2Z5Y3T3_9ENTE</name>
<dbReference type="EMBL" id="AP018492">
    <property type="protein sequence ID" value="BBC61454.1"/>
    <property type="molecule type" value="Genomic_DNA"/>
</dbReference>
<proteinExistence type="predicted"/>
<reference evidence="1 2" key="1">
    <citation type="submission" date="2018-01" db="EMBL/GenBank/DDBJ databases">
        <title>Whole genome sequence of Melissococcus plutonius DAT561.</title>
        <authorList>
            <person name="Okumura K."/>
            <person name="Takamatsu D."/>
            <person name="Okura M."/>
        </authorList>
    </citation>
    <scope>NUCLEOTIDE SEQUENCE [LARGE SCALE GENOMIC DNA]</scope>
    <source>
        <strain evidence="1 2">DAT561</strain>
    </source>
</reference>
<gene>
    <name evidence="1" type="ORF">DAT561_1354</name>
</gene>
<dbReference type="RefSeq" id="WP_015695271.1">
    <property type="nucleotide sequence ID" value="NZ_AP018492.1"/>
</dbReference>